<protein>
    <submittedName>
        <fullName evidence="2">Uncharacterized protein</fullName>
    </submittedName>
</protein>
<comment type="caution">
    <text evidence="2">The sequence shown here is derived from an EMBL/GenBank/DDBJ whole genome shotgun (WGS) entry which is preliminary data.</text>
</comment>
<name>A0AAV4BE35_9GAST</name>
<dbReference type="EMBL" id="BLXT01004730">
    <property type="protein sequence ID" value="GFO17207.1"/>
    <property type="molecule type" value="Genomic_DNA"/>
</dbReference>
<reference evidence="2 3" key="1">
    <citation type="journal article" date="2021" name="Elife">
        <title>Chloroplast acquisition without the gene transfer in kleptoplastic sea slugs, Plakobranchus ocellatus.</title>
        <authorList>
            <person name="Maeda T."/>
            <person name="Takahashi S."/>
            <person name="Yoshida T."/>
            <person name="Shimamura S."/>
            <person name="Takaki Y."/>
            <person name="Nagai Y."/>
            <person name="Toyoda A."/>
            <person name="Suzuki Y."/>
            <person name="Arimoto A."/>
            <person name="Ishii H."/>
            <person name="Satoh N."/>
            <person name="Nishiyama T."/>
            <person name="Hasebe M."/>
            <person name="Maruyama T."/>
            <person name="Minagawa J."/>
            <person name="Obokata J."/>
            <person name="Shigenobu S."/>
        </authorList>
    </citation>
    <scope>NUCLEOTIDE SEQUENCE [LARGE SCALE GENOMIC DNA]</scope>
</reference>
<keyword evidence="1" id="KW-0472">Membrane</keyword>
<keyword evidence="1" id="KW-1133">Transmembrane helix</keyword>
<evidence type="ECO:0000256" key="1">
    <source>
        <dbReference type="SAM" id="Phobius"/>
    </source>
</evidence>
<accession>A0AAV4BE35</accession>
<keyword evidence="3" id="KW-1185">Reference proteome</keyword>
<organism evidence="2 3">
    <name type="scientific">Plakobranchus ocellatus</name>
    <dbReference type="NCBI Taxonomy" id="259542"/>
    <lineage>
        <taxon>Eukaryota</taxon>
        <taxon>Metazoa</taxon>
        <taxon>Spiralia</taxon>
        <taxon>Lophotrochozoa</taxon>
        <taxon>Mollusca</taxon>
        <taxon>Gastropoda</taxon>
        <taxon>Heterobranchia</taxon>
        <taxon>Euthyneura</taxon>
        <taxon>Panpulmonata</taxon>
        <taxon>Sacoglossa</taxon>
        <taxon>Placobranchoidea</taxon>
        <taxon>Plakobranchidae</taxon>
        <taxon>Plakobranchus</taxon>
    </lineage>
</organism>
<evidence type="ECO:0000313" key="3">
    <source>
        <dbReference type="Proteomes" id="UP000735302"/>
    </source>
</evidence>
<feature type="transmembrane region" description="Helical" evidence="1">
    <location>
        <begin position="61"/>
        <end position="90"/>
    </location>
</feature>
<keyword evidence="1" id="KW-0812">Transmembrane</keyword>
<proteinExistence type="predicted"/>
<dbReference type="Proteomes" id="UP000735302">
    <property type="component" value="Unassembled WGS sequence"/>
</dbReference>
<sequence>MNPQSSSNRPISLNGKNPLALWNIYSVTTLDCDACGNGAPRYHYLTISSSRVSAPLRKNSAAAAAAVAAAAATAAAAAELVVVVAAAAAIRNSVKTSKSLPGADCDSDHIPVICKADKT</sequence>
<dbReference type="AlphaFoldDB" id="A0AAV4BE35"/>
<gene>
    <name evidence="2" type="ORF">PoB_004371200</name>
</gene>
<evidence type="ECO:0000313" key="2">
    <source>
        <dbReference type="EMBL" id="GFO17207.1"/>
    </source>
</evidence>